<feature type="region of interest" description="Disordered" evidence="1">
    <location>
        <begin position="310"/>
        <end position="364"/>
    </location>
</feature>
<feature type="region of interest" description="Disordered" evidence="1">
    <location>
        <begin position="405"/>
        <end position="496"/>
    </location>
</feature>
<proteinExistence type="predicted"/>
<feature type="compositionally biased region" description="Low complexity" evidence="1">
    <location>
        <begin position="426"/>
        <end position="436"/>
    </location>
</feature>
<feature type="region of interest" description="Disordered" evidence="1">
    <location>
        <begin position="14"/>
        <end position="102"/>
    </location>
</feature>
<name>A0AAE0NUV3_SORBR</name>
<sequence>MRDDDLIDRLLAQLPAPYPLATGRSGNGTSLPSVRRERTEPGEIAPSPTAHSPPLNAGQEGLLPARPAPRQVDIVREPSGIRNPLSPIVHSRVPAGPQPAPGTPQDRFKNAVLANPLVRSTASVAPGSWGGSQQVFGNTFFSRHQEHERDVAHEGFGGLQALGKANTKVAPVAVAKPSTGSSVRADAPAPQTRNTTANRPSTNNPVGNVPKGPKKNQPQVSSAPVPSGRGSIDGSARQKLSFKCQSRGFNLEWVSNGTSGKKCSYNVKIQDVIIKSDGWYADAQTAKAAVATKALKDARLWSKWEVKRVIPSNPSTTNHGNGSSATSTNTSRQKSSRQNTTSGQNTTSARRESGSSGSGVNRTVDETERLKLLVMLQRYIGPAVPNYTGRPDVCNAFFEGLAMGAGLTRPSQSSPRQTLTDRARSRSPPTRPSRSSAHYRTRSPLGARLRLTPPPMYEHYSGRPNSSHYRPGDTPRREPPRGPASMLRGNTVVKKE</sequence>
<feature type="compositionally biased region" description="Polar residues" evidence="1">
    <location>
        <begin position="191"/>
        <end position="206"/>
    </location>
</feature>
<accession>A0AAE0NUV3</accession>
<reference evidence="2" key="1">
    <citation type="journal article" date="2023" name="Mol. Phylogenet. Evol.">
        <title>Genome-scale phylogeny and comparative genomics of the fungal order Sordariales.</title>
        <authorList>
            <person name="Hensen N."/>
            <person name="Bonometti L."/>
            <person name="Westerberg I."/>
            <person name="Brannstrom I.O."/>
            <person name="Guillou S."/>
            <person name="Cros-Aarteil S."/>
            <person name="Calhoun S."/>
            <person name="Haridas S."/>
            <person name="Kuo A."/>
            <person name="Mondo S."/>
            <person name="Pangilinan J."/>
            <person name="Riley R."/>
            <person name="LaButti K."/>
            <person name="Andreopoulos B."/>
            <person name="Lipzen A."/>
            <person name="Chen C."/>
            <person name="Yan M."/>
            <person name="Daum C."/>
            <person name="Ng V."/>
            <person name="Clum A."/>
            <person name="Steindorff A."/>
            <person name="Ohm R.A."/>
            <person name="Martin F."/>
            <person name="Silar P."/>
            <person name="Natvig D.O."/>
            <person name="Lalanne C."/>
            <person name="Gautier V."/>
            <person name="Ament-Velasquez S.L."/>
            <person name="Kruys A."/>
            <person name="Hutchinson M.I."/>
            <person name="Powell A.J."/>
            <person name="Barry K."/>
            <person name="Miller A.N."/>
            <person name="Grigoriev I.V."/>
            <person name="Debuchy R."/>
            <person name="Gladieux P."/>
            <person name="Hiltunen Thoren M."/>
            <person name="Johannesson H."/>
        </authorList>
    </citation>
    <scope>NUCLEOTIDE SEQUENCE</scope>
    <source>
        <strain evidence="2">FGSC 1904</strain>
    </source>
</reference>
<feature type="compositionally biased region" description="Polar residues" evidence="1">
    <location>
        <begin position="409"/>
        <end position="418"/>
    </location>
</feature>
<keyword evidence="3" id="KW-1185">Reference proteome</keyword>
<dbReference type="EMBL" id="JAUTDP010000018">
    <property type="protein sequence ID" value="KAK3388111.1"/>
    <property type="molecule type" value="Genomic_DNA"/>
</dbReference>
<dbReference type="Proteomes" id="UP001281003">
    <property type="component" value="Unassembled WGS sequence"/>
</dbReference>
<feature type="compositionally biased region" description="Polar residues" evidence="1">
    <location>
        <begin position="332"/>
        <end position="348"/>
    </location>
</feature>
<dbReference type="AlphaFoldDB" id="A0AAE0NUV3"/>
<evidence type="ECO:0000313" key="2">
    <source>
        <dbReference type="EMBL" id="KAK3388111.1"/>
    </source>
</evidence>
<feature type="compositionally biased region" description="Basic and acidic residues" evidence="1">
    <location>
        <begin position="470"/>
        <end position="480"/>
    </location>
</feature>
<evidence type="ECO:0000256" key="1">
    <source>
        <dbReference type="SAM" id="MobiDB-lite"/>
    </source>
</evidence>
<feature type="compositionally biased region" description="Low complexity" evidence="1">
    <location>
        <begin position="315"/>
        <end position="331"/>
    </location>
</feature>
<organism evidence="2 3">
    <name type="scientific">Sordaria brevicollis</name>
    <dbReference type="NCBI Taxonomy" id="83679"/>
    <lineage>
        <taxon>Eukaryota</taxon>
        <taxon>Fungi</taxon>
        <taxon>Dikarya</taxon>
        <taxon>Ascomycota</taxon>
        <taxon>Pezizomycotina</taxon>
        <taxon>Sordariomycetes</taxon>
        <taxon>Sordariomycetidae</taxon>
        <taxon>Sordariales</taxon>
        <taxon>Sordariaceae</taxon>
        <taxon>Sordaria</taxon>
    </lineage>
</organism>
<comment type="caution">
    <text evidence="2">The sequence shown here is derived from an EMBL/GenBank/DDBJ whole genome shotgun (WGS) entry which is preliminary data.</text>
</comment>
<protein>
    <submittedName>
        <fullName evidence="2">Uncharacterized protein</fullName>
    </submittedName>
</protein>
<feature type="region of interest" description="Disordered" evidence="1">
    <location>
        <begin position="174"/>
        <end position="236"/>
    </location>
</feature>
<gene>
    <name evidence="2" type="ORF">B0T20DRAFT_365575</name>
</gene>
<evidence type="ECO:0000313" key="3">
    <source>
        <dbReference type="Proteomes" id="UP001281003"/>
    </source>
</evidence>
<reference evidence="2" key="2">
    <citation type="submission" date="2023-07" db="EMBL/GenBank/DDBJ databases">
        <authorList>
            <consortium name="Lawrence Berkeley National Laboratory"/>
            <person name="Haridas S."/>
            <person name="Hensen N."/>
            <person name="Bonometti L."/>
            <person name="Westerberg I."/>
            <person name="Brannstrom I.O."/>
            <person name="Guillou S."/>
            <person name="Cros-Aarteil S."/>
            <person name="Calhoun S."/>
            <person name="Kuo A."/>
            <person name="Mondo S."/>
            <person name="Pangilinan J."/>
            <person name="Riley R."/>
            <person name="LaButti K."/>
            <person name="Andreopoulos B."/>
            <person name="Lipzen A."/>
            <person name="Chen C."/>
            <person name="Yanf M."/>
            <person name="Daum C."/>
            <person name="Ng V."/>
            <person name="Clum A."/>
            <person name="Steindorff A."/>
            <person name="Ohm R."/>
            <person name="Martin F."/>
            <person name="Silar P."/>
            <person name="Natvig D."/>
            <person name="Lalanne C."/>
            <person name="Gautier V."/>
            <person name="Ament-velasquez S.L."/>
            <person name="Kruys A."/>
            <person name="Hutchinson M.I."/>
            <person name="Powell A.J."/>
            <person name="Barry K."/>
            <person name="Miller A.N."/>
            <person name="Grigoriev I.V."/>
            <person name="Debuchy R."/>
            <person name="Gladieux P."/>
            <person name="Thoren M.H."/>
            <person name="Johannesson H."/>
        </authorList>
    </citation>
    <scope>NUCLEOTIDE SEQUENCE</scope>
    <source>
        <strain evidence="2">FGSC 1904</strain>
    </source>
</reference>